<name>A0ABT1BFQ3_9ENTR</name>
<dbReference type="RefSeq" id="WP_252838999.1">
    <property type="nucleotide sequence ID" value="NZ_JAJJVQ010000011.1"/>
</dbReference>
<evidence type="ECO:0000259" key="2">
    <source>
        <dbReference type="PROSITE" id="PS50878"/>
    </source>
</evidence>
<dbReference type="PANTHER" id="PTHR34047">
    <property type="entry name" value="NUCLEAR INTRON MATURASE 1, MITOCHONDRIAL-RELATED"/>
    <property type="match status" value="1"/>
</dbReference>
<organism evidence="3 4">
    <name type="scientific">Citrobacter meridianamericanus</name>
    <dbReference type="NCBI Taxonomy" id="2894201"/>
    <lineage>
        <taxon>Bacteria</taxon>
        <taxon>Pseudomonadati</taxon>
        <taxon>Pseudomonadota</taxon>
        <taxon>Gammaproteobacteria</taxon>
        <taxon>Enterobacterales</taxon>
        <taxon>Enterobacteriaceae</taxon>
        <taxon>Citrobacter</taxon>
    </lineage>
</organism>
<dbReference type="EMBL" id="JAJJVQ010000011">
    <property type="protein sequence ID" value="MCO5784266.1"/>
    <property type="molecule type" value="Genomic_DNA"/>
</dbReference>
<dbReference type="InterPro" id="IPR000477">
    <property type="entry name" value="RT_dom"/>
</dbReference>
<protein>
    <recommendedName>
        <fullName evidence="2">Reverse transcriptase domain-containing protein</fullName>
    </recommendedName>
</protein>
<evidence type="ECO:0000313" key="3">
    <source>
        <dbReference type="EMBL" id="MCO5784266.1"/>
    </source>
</evidence>
<comment type="similarity">
    <text evidence="1">Belongs to the bacterial reverse transcriptase family.</text>
</comment>
<dbReference type="SUPFAM" id="SSF56672">
    <property type="entry name" value="DNA/RNA polymerases"/>
    <property type="match status" value="1"/>
</dbReference>
<feature type="domain" description="Reverse transcriptase" evidence="2">
    <location>
        <begin position="1"/>
        <end position="159"/>
    </location>
</feature>
<dbReference type="InterPro" id="IPR051083">
    <property type="entry name" value="GrpII_Intron_Splice-Mob/Def"/>
</dbReference>
<evidence type="ECO:0000256" key="1">
    <source>
        <dbReference type="ARBA" id="ARBA00034120"/>
    </source>
</evidence>
<reference evidence="3" key="1">
    <citation type="submission" date="2021-11" db="EMBL/GenBank/DDBJ databases">
        <title>Citrobacter meridianamericanus sp. nov. isolated from soil.</title>
        <authorList>
            <person name="Furlan J.P.R."/>
            <person name="Stehling E.G."/>
        </authorList>
    </citation>
    <scope>NUCLEOTIDE SEQUENCE</scope>
    <source>
        <strain evidence="3">BR102</strain>
    </source>
</reference>
<sequence>MSVPRSDSRSAIPDRVIVYRTDIRGYYRHIQKAQLYNHQCRFVDEPALRQLLHQYLYYSVEDGSEIHTPGQGICRGCSLSPLMGASFLWFVDTAFAGRDDIDYVRYMDDFLFLSDRRWPVRRAQKRLYDYFDLTGFDCHPDKTQVGKISQGFDWLGIWFTDNGATGIAPRAKENHRQRCLRLYEQARRAGLSDREAQERVQQYKRRWMIWAESQLSAADMNNQGILI</sequence>
<keyword evidence="4" id="KW-1185">Reference proteome</keyword>
<comment type="caution">
    <text evidence="3">The sequence shown here is derived from an EMBL/GenBank/DDBJ whole genome shotgun (WGS) entry which is preliminary data.</text>
</comment>
<dbReference type="Pfam" id="PF00078">
    <property type="entry name" value="RVT_1"/>
    <property type="match status" value="1"/>
</dbReference>
<dbReference type="InterPro" id="IPR043502">
    <property type="entry name" value="DNA/RNA_pol_sf"/>
</dbReference>
<gene>
    <name evidence="3" type="ORF">LOD26_23560</name>
</gene>
<accession>A0ABT1BFQ3</accession>
<dbReference type="PROSITE" id="PS50878">
    <property type="entry name" value="RT_POL"/>
    <property type="match status" value="1"/>
</dbReference>
<dbReference type="PANTHER" id="PTHR34047:SF8">
    <property type="entry name" value="PROTEIN YKFC"/>
    <property type="match status" value="1"/>
</dbReference>
<dbReference type="Proteomes" id="UP001139290">
    <property type="component" value="Unassembled WGS sequence"/>
</dbReference>
<evidence type="ECO:0000313" key="4">
    <source>
        <dbReference type="Proteomes" id="UP001139290"/>
    </source>
</evidence>
<proteinExistence type="inferred from homology"/>